<evidence type="ECO:0000256" key="2">
    <source>
        <dbReference type="ARBA" id="ARBA00023136"/>
    </source>
</evidence>
<dbReference type="InterPro" id="IPR011990">
    <property type="entry name" value="TPR-like_helical_dom_sf"/>
</dbReference>
<evidence type="ECO:0000259" key="6">
    <source>
        <dbReference type="PROSITE" id="PS51123"/>
    </source>
</evidence>
<organism evidence="7 8">
    <name type="scientific">Reichenbachiella ulvae</name>
    <dbReference type="NCBI Taxonomy" id="2980104"/>
    <lineage>
        <taxon>Bacteria</taxon>
        <taxon>Pseudomonadati</taxon>
        <taxon>Bacteroidota</taxon>
        <taxon>Cytophagia</taxon>
        <taxon>Cytophagales</taxon>
        <taxon>Reichenbachiellaceae</taxon>
        <taxon>Reichenbachiella</taxon>
    </lineage>
</organism>
<dbReference type="PANTHER" id="PTHR30329:SF21">
    <property type="entry name" value="LIPOPROTEIN YIAD-RELATED"/>
    <property type="match status" value="1"/>
</dbReference>
<dbReference type="InterPro" id="IPR011659">
    <property type="entry name" value="WD40"/>
</dbReference>
<dbReference type="InterPro" id="IPR050330">
    <property type="entry name" value="Bact_OuterMem_StrucFunc"/>
</dbReference>
<dbReference type="InterPro" id="IPR006664">
    <property type="entry name" value="OMP_bac"/>
</dbReference>
<dbReference type="Pfam" id="PF00691">
    <property type="entry name" value="OmpA"/>
    <property type="match status" value="1"/>
</dbReference>
<comment type="caution">
    <text evidence="7">The sequence shown here is derived from an EMBL/GenBank/DDBJ whole genome shotgun (WGS) entry which is preliminary data.</text>
</comment>
<dbReference type="RefSeq" id="WP_264139933.1">
    <property type="nucleotide sequence ID" value="NZ_JAOYOD010000001.1"/>
</dbReference>
<dbReference type="PROSITE" id="PS50005">
    <property type="entry name" value="TPR"/>
    <property type="match status" value="1"/>
</dbReference>
<dbReference type="Proteomes" id="UP001300692">
    <property type="component" value="Unassembled WGS sequence"/>
</dbReference>
<evidence type="ECO:0000256" key="3">
    <source>
        <dbReference type="ARBA" id="ARBA00023237"/>
    </source>
</evidence>
<keyword evidence="2 5" id="KW-0472">Membrane</keyword>
<dbReference type="Pfam" id="PF07676">
    <property type="entry name" value="PD40"/>
    <property type="match status" value="3"/>
</dbReference>
<dbReference type="InterPro" id="IPR006665">
    <property type="entry name" value="OmpA-like"/>
</dbReference>
<evidence type="ECO:0000313" key="7">
    <source>
        <dbReference type="EMBL" id="MCV9389032.1"/>
    </source>
</evidence>
<dbReference type="PANTHER" id="PTHR30329">
    <property type="entry name" value="STATOR ELEMENT OF FLAGELLAR MOTOR COMPLEX"/>
    <property type="match status" value="1"/>
</dbReference>
<keyword evidence="4" id="KW-0802">TPR repeat</keyword>
<keyword evidence="3" id="KW-0998">Cell outer membrane</keyword>
<dbReference type="Gene3D" id="3.30.1330.60">
    <property type="entry name" value="OmpA-like domain"/>
    <property type="match status" value="1"/>
</dbReference>
<protein>
    <submittedName>
        <fullName evidence="7">OmpA family protein</fullName>
    </submittedName>
</protein>
<dbReference type="PROSITE" id="PS51123">
    <property type="entry name" value="OMPA_2"/>
    <property type="match status" value="1"/>
</dbReference>
<keyword evidence="8" id="KW-1185">Reference proteome</keyword>
<dbReference type="InterPro" id="IPR036737">
    <property type="entry name" value="OmpA-like_sf"/>
</dbReference>
<comment type="subcellular location">
    <subcellularLocation>
        <location evidence="1">Cell outer membrane</location>
    </subcellularLocation>
</comment>
<dbReference type="Gene3D" id="2.120.10.30">
    <property type="entry name" value="TolB, C-terminal domain"/>
    <property type="match status" value="1"/>
</dbReference>
<dbReference type="Gene3D" id="1.25.40.10">
    <property type="entry name" value="Tetratricopeptide repeat domain"/>
    <property type="match status" value="1"/>
</dbReference>
<reference evidence="7 8" key="1">
    <citation type="submission" date="2022-10" db="EMBL/GenBank/DDBJ databases">
        <title>Comparative genomics and taxonomic characterization of three novel marine species of genus Reichenbachiella exhibiting antioxidant and polysaccharide degradation activities.</title>
        <authorList>
            <person name="Muhammad N."/>
            <person name="Lee Y.-J."/>
            <person name="Ko J."/>
            <person name="Kim S.-G."/>
        </authorList>
    </citation>
    <scope>NUCLEOTIDE SEQUENCE [LARGE SCALE GENOMIC DNA]</scope>
    <source>
        <strain evidence="7 8">ABR2-5</strain>
    </source>
</reference>
<proteinExistence type="predicted"/>
<dbReference type="SUPFAM" id="SSF48452">
    <property type="entry name" value="TPR-like"/>
    <property type="match status" value="1"/>
</dbReference>
<dbReference type="EMBL" id="JAOYOD010000001">
    <property type="protein sequence ID" value="MCV9389032.1"/>
    <property type="molecule type" value="Genomic_DNA"/>
</dbReference>
<dbReference type="SUPFAM" id="SSF82171">
    <property type="entry name" value="DPP6 N-terminal domain-like"/>
    <property type="match status" value="1"/>
</dbReference>
<evidence type="ECO:0000256" key="1">
    <source>
        <dbReference type="ARBA" id="ARBA00004442"/>
    </source>
</evidence>
<name>A0ABT3CZG9_9BACT</name>
<evidence type="ECO:0000256" key="5">
    <source>
        <dbReference type="PROSITE-ProRule" id="PRU00473"/>
    </source>
</evidence>
<sequence>MRYLFILLLFFVFGSSYAQYTSYHSEDKRALRDYEEARQLLKRAQFREAMEPMLDAVERDPDFIEVWLALGSASANLGWDSLSFEYFQKAIRIDPDYPKSKYAYHAIGQYFYEQAIYDSAELYLEHYIRTVPNDLVKEKSVKAIIKDCRFAQMAIANPFDYNIKELVAHANSFQLQYFPALSVDKQELYFTRRVGMNNYDDEDIYYCVYDSTEQAWSVPKSISDNINSEFNEGAASLSADGRTLVFTSCDGRRGFGSCDIYISEKKGDEWSRPKNIGEAINSPGWEAQPSLSADGRTILFVSNRRGGHGGKDIWISTKNKKGEWQPALNMGKRINSNGDEISPFIHANGETIYFSSNGHEGLGGLDIYMSEIEEDSLWQFPINLGYPLNDEHDQVSLYIASDSKSGVYTIEKQTKQGFLSKLYSFDLPDSFQVSNESAYLKGRVIDSESKKPLSAELQIFQLNNENYYSQLESDPINGSYTLVLTEGKEYGIYVTCDGYMFKDFSFTIEEMRSFDRNLLDIELDPIKVGVTSELGNIFFDHDSYELKKESMSELRVVWYFLKNNPKVQMEIAGHSDSQGSEAYNMELSTKRAETVHDFLISRGIRPQQLSFQGYGETQPKYTSENLEIQAKNRRIEFVVKKIME</sequence>
<dbReference type="InterPro" id="IPR019734">
    <property type="entry name" value="TPR_rpt"/>
</dbReference>
<feature type="repeat" description="TPR" evidence="4">
    <location>
        <begin position="64"/>
        <end position="97"/>
    </location>
</feature>
<accession>A0ABT3CZG9</accession>
<dbReference type="CDD" id="cd07185">
    <property type="entry name" value="OmpA_C-like"/>
    <property type="match status" value="1"/>
</dbReference>
<feature type="domain" description="OmpA-like" evidence="6">
    <location>
        <begin position="526"/>
        <end position="643"/>
    </location>
</feature>
<evidence type="ECO:0000256" key="4">
    <source>
        <dbReference type="PROSITE-ProRule" id="PRU00339"/>
    </source>
</evidence>
<dbReference type="PRINTS" id="PR01021">
    <property type="entry name" value="OMPADOMAIN"/>
</dbReference>
<dbReference type="InterPro" id="IPR011042">
    <property type="entry name" value="6-blade_b-propeller_TolB-like"/>
</dbReference>
<dbReference type="SUPFAM" id="SSF103088">
    <property type="entry name" value="OmpA-like"/>
    <property type="match status" value="1"/>
</dbReference>
<evidence type="ECO:0000313" key="8">
    <source>
        <dbReference type="Proteomes" id="UP001300692"/>
    </source>
</evidence>
<gene>
    <name evidence="7" type="ORF">N7U62_20325</name>
</gene>